<organism evidence="5">
    <name type="scientific">uncultured Thermomicrobiales bacterium</name>
    <dbReference type="NCBI Taxonomy" id="1645740"/>
    <lineage>
        <taxon>Bacteria</taxon>
        <taxon>Pseudomonadati</taxon>
        <taxon>Thermomicrobiota</taxon>
        <taxon>Thermomicrobia</taxon>
        <taxon>Thermomicrobiales</taxon>
        <taxon>environmental samples</taxon>
    </lineage>
</organism>
<accession>A0A6J4UBN0</accession>
<proteinExistence type="predicted"/>
<dbReference type="PANTHER" id="PTHR24421">
    <property type="entry name" value="NITRATE/NITRITE SENSOR PROTEIN NARX-RELATED"/>
    <property type="match status" value="1"/>
</dbReference>
<name>A0A6J4UBN0_9BACT</name>
<dbReference type="Gene3D" id="1.20.5.1930">
    <property type="match status" value="1"/>
</dbReference>
<evidence type="ECO:0000313" key="5">
    <source>
        <dbReference type="EMBL" id="CAA9543945.1"/>
    </source>
</evidence>
<evidence type="ECO:0000256" key="1">
    <source>
        <dbReference type="ARBA" id="ARBA00022679"/>
    </source>
</evidence>
<dbReference type="GO" id="GO:0046983">
    <property type="term" value="F:protein dimerization activity"/>
    <property type="evidence" value="ECO:0007669"/>
    <property type="project" value="InterPro"/>
</dbReference>
<dbReference type="InterPro" id="IPR011712">
    <property type="entry name" value="Sig_transdc_His_kin_sub3_dim/P"/>
</dbReference>
<dbReference type="AlphaFoldDB" id="A0A6J4UBN0"/>
<evidence type="ECO:0000256" key="2">
    <source>
        <dbReference type="ARBA" id="ARBA00022777"/>
    </source>
</evidence>
<dbReference type="EMBL" id="CADCWE010000140">
    <property type="protein sequence ID" value="CAA9543945.1"/>
    <property type="molecule type" value="Genomic_DNA"/>
</dbReference>
<dbReference type="GO" id="GO:0016020">
    <property type="term" value="C:membrane"/>
    <property type="evidence" value="ECO:0007669"/>
    <property type="project" value="InterPro"/>
</dbReference>
<keyword evidence="3" id="KW-0902">Two-component regulatory system</keyword>
<keyword evidence="1" id="KW-0808">Transferase</keyword>
<reference evidence="5" key="1">
    <citation type="submission" date="2020-02" db="EMBL/GenBank/DDBJ databases">
        <authorList>
            <person name="Meier V. D."/>
        </authorList>
    </citation>
    <scope>NUCLEOTIDE SEQUENCE</scope>
    <source>
        <strain evidence="5">AVDCRST_MAG73</strain>
    </source>
</reference>
<sequence length="254" mass="28207">MDLPSPQFSNSHDADDQGIVLAEANRALDAIEVQPGQRCDRGGAIAALADRERLELQRVLQESALDHVLFDNPATAVSSQFGAVIDVAALRRSSEELDRGHQRSSAVNANPETAVQTVRELTDLLSPERAFLSVHNTADVRLQQAMPSAREDERRRLAHKVHDGPPHAMANATFAIEIAEQIAKRAPDHVAKELNRVRTLLNEGVAEIRRFMFDLLPTMVQDRGLGPTLRRYGDDDNRFIGKRVELNLEEPHPV</sequence>
<protein>
    <recommendedName>
        <fullName evidence="4">Signal transduction histidine kinase subgroup 3 dimerisation and phosphoacceptor domain-containing protein</fullName>
    </recommendedName>
</protein>
<dbReference type="GO" id="GO:0000155">
    <property type="term" value="F:phosphorelay sensor kinase activity"/>
    <property type="evidence" value="ECO:0007669"/>
    <property type="project" value="InterPro"/>
</dbReference>
<keyword evidence="2" id="KW-0418">Kinase</keyword>
<dbReference type="Pfam" id="PF07730">
    <property type="entry name" value="HisKA_3"/>
    <property type="match status" value="1"/>
</dbReference>
<feature type="domain" description="Signal transduction histidine kinase subgroup 3 dimerisation and phosphoacceptor" evidence="4">
    <location>
        <begin position="153"/>
        <end position="217"/>
    </location>
</feature>
<gene>
    <name evidence="5" type="ORF">AVDCRST_MAG73-2221</name>
</gene>
<evidence type="ECO:0000256" key="3">
    <source>
        <dbReference type="ARBA" id="ARBA00023012"/>
    </source>
</evidence>
<evidence type="ECO:0000259" key="4">
    <source>
        <dbReference type="Pfam" id="PF07730"/>
    </source>
</evidence>
<dbReference type="InterPro" id="IPR050482">
    <property type="entry name" value="Sensor_HK_TwoCompSys"/>
</dbReference>